<evidence type="ECO:0000313" key="3">
    <source>
        <dbReference type="EMBL" id="MDJ1483989.1"/>
    </source>
</evidence>
<dbReference type="RefSeq" id="WP_313984663.1">
    <property type="nucleotide sequence ID" value="NZ_JASJOS010000013.1"/>
</dbReference>
<evidence type="ECO:0000256" key="1">
    <source>
        <dbReference type="ARBA" id="ARBA00007613"/>
    </source>
</evidence>
<evidence type="ECO:0000256" key="2">
    <source>
        <dbReference type="SAM" id="Coils"/>
    </source>
</evidence>
<dbReference type="InterPro" id="IPR010131">
    <property type="entry name" value="MdtP/NodT-like"/>
</dbReference>
<comment type="similarity">
    <text evidence="1">Belongs to the outer membrane factor (OMF) (TC 1.B.17) family.</text>
</comment>
<feature type="coiled-coil region" evidence="2">
    <location>
        <begin position="321"/>
        <end position="348"/>
    </location>
</feature>
<dbReference type="Gene3D" id="1.20.1600.10">
    <property type="entry name" value="Outer membrane efflux proteins (OEP)"/>
    <property type="match status" value="1"/>
</dbReference>
<dbReference type="Pfam" id="PF02321">
    <property type="entry name" value="OEP"/>
    <property type="match status" value="1"/>
</dbReference>
<dbReference type="GO" id="GO:0015562">
    <property type="term" value="F:efflux transmembrane transporter activity"/>
    <property type="evidence" value="ECO:0007669"/>
    <property type="project" value="InterPro"/>
</dbReference>
<dbReference type="SUPFAM" id="SSF56954">
    <property type="entry name" value="Outer membrane efflux proteins (OEP)"/>
    <property type="match status" value="1"/>
</dbReference>
<reference evidence="3" key="1">
    <citation type="submission" date="2023-05" db="EMBL/GenBank/DDBJ databases">
        <authorList>
            <person name="Zhang X."/>
        </authorList>
    </citation>
    <scope>NUCLEOTIDE SEQUENCE</scope>
    <source>
        <strain evidence="3">YF14B1</strain>
    </source>
</reference>
<accession>A0AAE3U8G3</accession>
<dbReference type="AlphaFoldDB" id="A0AAE3U8G3"/>
<dbReference type="EMBL" id="JASJOS010000013">
    <property type="protein sequence ID" value="MDJ1483989.1"/>
    <property type="molecule type" value="Genomic_DNA"/>
</dbReference>
<name>A0AAE3U8G3_9BACT</name>
<organism evidence="3 4">
    <name type="scientific">Xanthocytophaga flava</name>
    <dbReference type="NCBI Taxonomy" id="3048013"/>
    <lineage>
        <taxon>Bacteria</taxon>
        <taxon>Pseudomonadati</taxon>
        <taxon>Bacteroidota</taxon>
        <taxon>Cytophagia</taxon>
        <taxon>Cytophagales</taxon>
        <taxon>Rhodocytophagaceae</taxon>
        <taxon>Xanthocytophaga</taxon>
    </lineage>
</organism>
<keyword evidence="2" id="KW-0175">Coiled coil</keyword>
<comment type="caution">
    <text evidence="3">The sequence shown here is derived from an EMBL/GenBank/DDBJ whole genome shotgun (WGS) entry which is preliminary data.</text>
</comment>
<protein>
    <submittedName>
        <fullName evidence="3">TolC family protein</fullName>
    </submittedName>
</protein>
<dbReference type="PANTHER" id="PTHR30203:SF23">
    <property type="entry name" value="OUTER MEMBRANE EFFLUX PROTEIN"/>
    <property type="match status" value="1"/>
</dbReference>
<dbReference type="Proteomes" id="UP001241110">
    <property type="component" value="Unassembled WGS sequence"/>
</dbReference>
<evidence type="ECO:0000313" key="4">
    <source>
        <dbReference type="Proteomes" id="UP001241110"/>
    </source>
</evidence>
<proteinExistence type="inferred from homology"/>
<dbReference type="PANTHER" id="PTHR30203">
    <property type="entry name" value="OUTER MEMBRANE CATION EFFLUX PROTEIN"/>
    <property type="match status" value="1"/>
</dbReference>
<gene>
    <name evidence="3" type="ORF">QNI16_26065</name>
</gene>
<sequence length="428" mass="49553">MNVLKWKKLPDRWLGISLCLFFIQIVVLQAQDTLRISLNQADSIFLNQNLRLLAEKYVIEAAKAQLAQTKLWDNPQLSTEWSLYNNLNRKVLDVGSAGQKTFSIQQLIVLAGKRNKRVAIARENTRMSEFAFYDLLRTLKFELRRSFYQIAFSTQTIERFTNQLAVLDNTIAALEMQYNKNNISLKDVVRLKAAYYQLNNDKTQLLASIANEQLQLQLLLQTSRPVVPILDESMMQQYDFQKTQSQNLIDLAITNRSDLHIIESQVKQAEMNYHLQKSLATPDLSIGASYDQAGSYIPHYLALTVGLDLPVFNRNQGNIKMAKSEASMMQLQQQNKQLEVRNEVAASLNKLRQIEDEYRKVDTNFRTQFEQLNTGVLTSFRKQNVSLLEFVDLFEAYNQSIEQLNRLRIARIESFEELNYVVGVEIFR</sequence>
<dbReference type="InterPro" id="IPR003423">
    <property type="entry name" value="OMP_efflux"/>
</dbReference>